<sequence length="304" mass="36356">MAKQEQMLRLQYIQDFLRTRKNRGATYLEIDQYLEKKFQEKDHADLNFSERTFKRDREVMENVLGIKIIFDFSKKIYFIENEELTNAEESVFDNLLLVEAYREAKANSEIMFFEPRKSRGLNLLHGIIHAILHQNVLSFTYTKFWTDETSQRTVEPYALKEFQHRWYLLANAYKADKLFVKTFALDRIIDLEIKSTKFKKQQYNVKEAFKNSFGIISADEDPQEIILSFDWEQGNYIKSLPLHHSQTIMKEEDGRTFFKYFLSPTYDFKKEILSFGNRVVVVAPKKFRDEIVGDIRNMARLYNF</sequence>
<proteinExistence type="predicted"/>
<gene>
    <name evidence="3" type="ORF">DRF62_04210</name>
</gene>
<dbReference type="EMBL" id="QNVS01000007">
    <property type="protein sequence ID" value="REC56276.1"/>
    <property type="molecule type" value="Genomic_DNA"/>
</dbReference>
<dbReference type="InterPro" id="IPR026881">
    <property type="entry name" value="WYL_dom"/>
</dbReference>
<evidence type="ECO:0000259" key="1">
    <source>
        <dbReference type="Pfam" id="PF13280"/>
    </source>
</evidence>
<dbReference type="InterPro" id="IPR051534">
    <property type="entry name" value="CBASS_pafABC_assoc_protein"/>
</dbReference>
<accession>A0A3D9BSC2</accession>
<feature type="domain" description="WYL" evidence="1">
    <location>
        <begin position="124"/>
        <end position="193"/>
    </location>
</feature>
<organism evidence="3 4">
    <name type="scientific">Chryseobacterium piscium</name>
    <dbReference type="NCBI Taxonomy" id="333702"/>
    <lineage>
        <taxon>Bacteria</taxon>
        <taxon>Pseudomonadati</taxon>
        <taxon>Bacteroidota</taxon>
        <taxon>Flavobacteriia</taxon>
        <taxon>Flavobacteriales</taxon>
        <taxon>Weeksellaceae</taxon>
        <taxon>Chryseobacterium group</taxon>
        <taxon>Chryseobacterium</taxon>
    </lineage>
</organism>
<feature type="domain" description="WCX" evidence="2">
    <location>
        <begin position="222"/>
        <end position="299"/>
    </location>
</feature>
<dbReference type="InterPro" id="IPR057727">
    <property type="entry name" value="WCX_dom"/>
</dbReference>
<dbReference type="PROSITE" id="PS52050">
    <property type="entry name" value="WYL"/>
    <property type="match status" value="1"/>
</dbReference>
<evidence type="ECO:0000313" key="3">
    <source>
        <dbReference type="EMBL" id="REC56276.1"/>
    </source>
</evidence>
<keyword evidence="4" id="KW-1185">Reference proteome</keyword>
<dbReference type="PANTHER" id="PTHR34580">
    <property type="match status" value="1"/>
</dbReference>
<dbReference type="Proteomes" id="UP000256512">
    <property type="component" value="Unassembled WGS sequence"/>
</dbReference>
<dbReference type="PANTHER" id="PTHR34580:SF9">
    <property type="entry name" value="SLL5097 PROTEIN"/>
    <property type="match status" value="1"/>
</dbReference>
<evidence type="ECO:0000259" key="2">
    <source>
        <dbReference type="Pfam" id="PF25583"/>
    </source>
</evidence>
<evidence type="ECO:0000313" key="4">
    <source>
        <dbReference type="Proteomes" id="UP000256512"/>
    </source>
</evidence>
<comment type="caution">
    <text evidence="3">The sequence shown here is derived from an EMBL/GenBank/DDBJ whole genome shotgun (WGS) entry which is preliminary data.</text>
</comment>
<reference evidence="3 4" key="1">
    <citation type="journal article" date="2006" name="Int. J. Syst. Evol. Microbiol.">
        <title>Chryseobacterium piscium sp. nov., isolated from fish of the South Atlantic Ocean off South Africa.</title>
        <authorList>
            <person name="de Beer H."/>
            <person name="Hugo C.J."/>
            <person name="Jooste P.J."/>
            <person name="Vancanneyt M."/>
            <person name="Coenye T."/>
            <person name="Vandamme P."/>
        </authorList>
    </citation>
    <scope>NUCLEOTIDE SEQUENCE [LARGE SCALE GENOMIC DNA]</scope>
    <source>
        <strain evidence="3 4">CCUG 51923</strain>
    </source>
</reference>
<dbReference type="Pfam" id="PF25583">
    <property type="entry name" value="WCX"/>
    <property type="match status" value="1"/>
</dbReference>
<name>A0A3D9BSC2_9FLAO</name>
<dbReference type="RefSeq" id="WP_115949220.1">
    <property type="nucleotide sequence ID" value="NZ_QNVS01000007.1"/>
</dbReference>
<dbReference type="Pfam" id="PF13280">
    <property type="entry name" value="WYL"/>
    <property type="match status" value="1"/>
</dbReference>
<dbReference type="AlphaFoldDB" id="A0A3D9BSC2"/>
<protein>
    <submittedName>
        <fullName evidence="3">WYL domain-containing protein</fullName>
    </submittedName>
</protein>